<proteinExistence type="inferred from homology"/>
<dbReference type="HOGENOM" id="CLU_067442_3_0_9"/>
<evidence type="ECO:0000256" key="11">
    <source>
        <dbReference type="ARBA" id="ARBA00047944"/>
    </source>
</evidence>
<keyword evidence="6 12" id="KW-0698">rRNA processing</keyword>
<dbReference type="GO" id="GO:0070042">
    <property type="term" value="F:rRNA (uridine-N3-)-methyltransferase activity"/>
    <property type="evidence" value="ECO:0007669"/>
    <property type="project" value="TreeGrafter"/>
</dbReference>
<dbReference type="EMBL" id="LT669839">
    <property type="protein sequence ID" value="SHD77442.1"/>
    <property type="molecule type" value="Genomic_DNA"/>
</dbReference>
<evidence type="ECO:0000256" key="6">
    <source>
        <dbReference type="ARBA" id="ARBA00022552"/>
    </source>
</evidence>
<dbReference type="InterPro" id="IPR015947">
    <property type="entry name" value="PUA-like_sf"/>
</dbReference>
<evidence type="ECO:0000256" key="4">
    <source>
        <dbReference type="ARBA" id="ARBA00013673"/>
    </source>
</evidence>
<dbReference type="PIRSF" id="PIRSF015601">
    <property type="entry name" value="MTase_slr0722"/>
    <property type="match status" value="1"/>
</dbReference>
<dbReference type="GO" id="GO:0070475">
    <property type="term" value="P:rRNA base methylation"/>
    <property type="evidence" value="ECO:0007669"/>
    <property type="project" value="TreeGrafter"/>
</dbReference>
<dbReference type="Gene3D" id="3.40.1280.10">
    <property type="match status" value="1"/>
</dbReference>
<evidence type="ECO:0000313" key="15">
    <source>
        <dbReference type="EMBL" id="SHD77442.1"/>
    </source>
</evidence>
<dbReference type="PANTHER" id="PTHR30027">
    <property type="entry name" value="RIBOSOMAL RNA SMALL SUBUNIT METHYLTRANSFERASE E"/>
    <property type="match status" value="1"/>
</dbReference>
<feature type="domain" description="Ribosomal RNA small subunit methyltransferase E methyltransferase" evidence="13">
    <location>
        <begin position="72"/>
        <end position="215"/>
    </location>
</feature>
<evidence type="ECO:0000256" key="5">
    <source>
        <dbReference type="ARBA" id="ARBA00022490"/>
    </source>
</evidence>
<evidence type="ECO:0000256" key="2">
    <source>
        <dbReference type="ARBA" id="ARBA00005528"/>
    </source>
</evidence>
<dbReference type="AlphaFoldDB" id="M1ZFA0"/>
<keyword evidence="16" id="KW-1185">Reference proteome</keyword>
<dbReference type="RefSeq" id="WP_005587686.1">
    <property type="nucleotide sequence ID" value="NZ_LT669839.1"/>
</dbReference>
<keyword evidence="5 12" id="KW-0963">Cytoplasm</keyword>
<evidence type="ECO:0000256" key="7">
    <source>
        <dbReference type="ARBA" id="ARBA00022603"/>
    </source>
</evidence>
<evidence type="ECO:0000313" key="16">
    <source>
        <dbReference type="Proteomes" id="UP000245423"/>
    </source>
</evidence>
<comment type="similarity">
    <text evidence="2 12">Belongs to the RNA methyltransferase RsmE family.</text>
</comment>
<keyword evidence="9 12" id="KW-0949">S-adenosyl-L-methionine</keyword>
<dbReference type="EC" id="2.1.1.193" evidence="3 12"/>
<dbReference type="InterPro" id="IPR006700">
    <property type="entry name" value="RsmE"/>
</dbReference>
<dbReference type="InterPro" id="IPR046887">
    <property type="entry name" value="RsmE_PUA-like"/>
</dbReference>
<dbReference type="InterPro" id="IPR046886">
    <property type="entry name" value="RsmE_MTase_dom"/>
</dbReference>
<evidence type="ECO:0000256" key="1">
    <source>
        <dbReference type="ARBA" id="ARBA00004496"/>
    </source>
</evidence>
<name>M1ZFA0_9FIRM</name>
<dbReference type="Pfam" id="PF04452">
    <property type="entry name" value="Methyltrans_RNA"/>
    <property type="match status" value="1"/>
</dbReference>
<dbReference type="InterPro" id="IPR029026">
    <property type="entry name" value="tRNA_m1G_MTases_N"/>
</dbReference>
<evidence type="ECO:0000259" key="14">
    <source>
        <dbReference type="Pfam" id="PF20260"/>
    </source>
</evidence>
<protein>
    <recommendedName>
        <fullName evidence="4 12">Ribosomal RNA small subunit methyltransferase E</fullName>
        <ecNumber evidence="3 12">2.1.1.193</ecNumber>
    </recommendedName>
</protein>
<evidence type="ECO:0000256" key="12">
    <source>
        <dbReference type="PIRNR" id="PIRNR015601"/>
    </source>
</evidence>
<gene>
    <name evidence="15" type="ORF">CUESP1_2085</name>
</gene>
<keyword evidence="8 12" id="KW-0808">Transferase</keyword>
<accession>M1ZFA0</accession>
<dbReference type="NCBIfam" id="TIGR00046">
    <property type="entry name" value="RsmE family RNA methyltransferase"/>
    <property type="match status" value="1"/>
</dbReference>
<evidence type="ECO:0000259" key="13">
    <source>
        <dbReference type="Pfam" id="PF04452"/>
    </source>
</evidence>
<comment type="catalytic activity">
    <reaction evidence="11 12">
        <text>uridine(1498) in 16S rRNA + S-adenosyl-L-methionine = N(3)-methyluridine(1498) in 16S rRNA + S-adenosyl-L-homocysteine + H(+)</text>
        <dbReference type="Rhea" id="RHEA:42920"/>
        <dbReference type="Rhea" id="RHEA-COMP:10283"/>
        <dbReference type="Rhea" id="RHEA-COMP:10284"/>
        <dbReference type="ChEBI" id="CHEBI:15378"/>
        <dbReference type="ChEBI" id="CHEBI:57856"/>
        <dbReference type="ChEBI" id="CHEBI:59789"/>
        <dbReference type="ChEBI" id="CHEBI:65315"/>
        <dbReference type="ChEBI" id="CHEBI:74502"/>
        <dbReference type="EC" id="2.1.1.193"/>
    </reaction>
</comment>
<keyword evidence="7 12" id="KW-0489">Methyltransferase</keyword>
<organism evidence="15 16">
    <name type="scientific">[Clostridium] ultunense Esp</name>
    <dbReference type="NCBI Taxonomy" id="1288971"/>
    <lineage>
        <taxon>Bacteria</taxon>
        <taxon>Bacillati</taxon>
        <taxon>Bacillota</taxon>
        <taxon>Tissierellia</taxon>
        <taxon>Tissierellales</taxon>
        <taxon>Tepidimicrobiaceae</taxon>
        <taxon>Schnuerera</taxon>
    </lineage>
</organism>
<comment type="subcellular location">
    <subcellularLocation>
        <location evidence="1 12">Cytoplasm</location>
    </subcellularLocation>
</comment>
<dbReference type="Pfam" id="PF20260">
    <property type="entry name" value="PUA_4"/>
    <property type="match status" value="1"/>
</dbReference>
<evidence type="ECO:0000256" key="8">
    <source>
        <dbReference type="ARBA" id="ARBA00022679"/>
    </source>
</evidence>
<dbReference type="Gene3D" id="2.40.240.20">
    <property type="entry name" value="Hypothetical PUA domain-like, domain 1"/>
    <property type="match status" value="1"/>
</dbReference>
<dbReference type="SUPFAM" id="SSF75217">
    <property type="entry name" value="alpha/beta knot"/>
    <property type="match status" value="1"/>
</dbReference>
<dbReference type="InterPro" id="IPR029028">
    <property type="entry name" value="Alpha/beta_knot_MTases"/>
</dbReference>
<evidence type="ECO:0000256" key="9">
    <source>
        <dbReference type="ARBA" id="ARBA00022691"/>
    </source>
</evidence>
<comment type="function">
    <text evidence="10 12">Specifically methylates the N3 position of the uracil ring of uridine 1498 (m3U1498) in 16S rRNA. Acts on the fully assembled 30S ribosomal subunit.</text>
</comment>
<dbReference type="CDD" id="cd18084">
    <property type="entry name" value="RsmE-like"/>
    <property type="match status" value="1"/>
</dbReference>
<dbReference type="PANTHER" id="PTHR30027:SF3">
    <property type="entry name" value="16S RRNA (URACIL(1498)-N(3))-METHYLTRANSFERASE"/>
    <property type="match status" value="1"/>
</dbReference>
<reference evidence="15 16" key="1">
    <citation type="submission" date="2016-11" db="EMBL/GenBank/DDBJ databases">
        <authorList>
            <person name="Manzoor S."/>
        </authorList>
    </citation>
    <scope>NUCLEOTIDE SEQUENCE [LARGE SCALE GENOMIC DNA]</scope>
    <source>
        <strain evidence="15">Clostridium ultunense strain Esp</strain>
    </source>
</reference>
<dbReference type="Proteomes" id="UP000245423">
    <property type="component" value="Chromosome 1"/>
</dbReference>
<dbReference type="GO" id="GO:0005737">
    <property type="term" value="C:cytoplasm"/>
    <property type="evidence" value="ECO:0007669"/>
    <property type="project" value="UniProtKB-SubCell"/>
</dbReference>
<dbReference type="SUPFAM" id="SSF88697">
    <property type="entry name" value="PUA domain-like"/>
    <property type="match status" value="1"/>
</dbReference>
<sequence>MNRFFVDKDQIVGDRIEILGKDVKHIKDVLRLKNKDKIEIISENKIYICEIAEIRSDAIVVLILNSFKGKNEPPVDIILYQAIAKGDRMDFIIQKCTEIGAKEIYPIITNRTIVKIKDKRKEQKKVERWRTIAEEAAKQSKRDAIPLVNNVISYNEMIDLLKGEENIIIPYEMERIYTLREGIKDTKDGKVHIIIGPEGGFEEEEVDMIKKNWWKTGKFRAKNT</sequence>
<evidence type="ECO:0000256" key="10">
    <source>
        <dbReference type="ARBA" id="ARBA00025699"/>
    </source>
</evidence>
<evidence type="ECO:0000256" key="3">
    <source>
        <dbReference type="ARBA" id="ARBA00012328"/>
    </source>
</evidence>
<feature type="domain" description="Ribosomal RNA small subunit methyltransferase E PUA-like" evidence="14">
    <location>
        <begin position="20"/>
        <end position="63"/>
    </location>
</feature>